<proteinExistence type="predicted"/>
<dbReference type="InterPro" id="IPR019206">
    <property type="entry name" value="DUF2085_TM"/>
</dbReference>
<keyword evidence="1" id="KW-1133">Transmembrane helix</keyword>
<dbReference type="EMBL" id="KF900413">
    <property type="protein sequence ID" value="AIE94093.1"/>
    <property type="molecule type" value="Genomic_DNA"/>
</dbReference>
<feature type="transmembrane region" description="Helical" evidence="1">
    <location>
        <begin position="206"/>
        <end position="228"/>
    </location>
</feature>
<evidence type="ECO:0000313" key="2">
    <source>
        <dbReference type="EMBL" id="AIE94093.1"/>
    </source>
</evidence>
<protein>
    <recommendedName>
        <fullName evidence="3">DUF2085 domain-containing protein</fullName>
    </recommendedName>
</protein>
<evidence type="ECO:0000256" key="1">
    <source>
        <dbReference type="SAM" id="Phobius"/>
    </source>
</evidence>
<reference evidence="2" key="1">
    <citation type="journal article" date="2014" name="Genome Biol. Evol.">
        <title>Pangenome evidence for extensive interdomain horizontal transfer affecting lineage core and shell genes in uncultured planktonic thaumarchaeota and euryarchaeota.</title>
        <authorList>
            <person name="Deschamps P."/>
            <person name="Zivanovic Y."/>
            <person name="Moreira D."/>
            <person name="Rodriguez-Valera F."/>
            <person name="Lopez-Garcia P."/>
        </authorList>
    </citation>
    <scope>NUCLEOTIDE SEQUENCE</scope>
</reference>
<dbReference type="Pfam" id="PF09858">
    <property type="entry name" value="DUF2085"/>
    <property type="match status" value="1"/>
</dbReference>
<feature type="transmembrane region" description="Helical" evidence="1">
    <location>
        <begin position="23"/>
        <end position="41"/>
    </location>
</feature>
<evidence type="ECO:0008006" key="3">
    <source>
        <dbReference type="Google" id="ProtNLM"/>
    </source>
</evidence>
<organism evidence="2">
    <name type="scientific">uncultured marine group II/III euryarchaeote AD1000_43_D04</name>
    <dbReference type="NCBI Taxonomy" id="1457771"/>
    <lineage>
        <taxon>Archaea</taxon>
        <taxon>Methanobacteriati</taxon>
        <taxon>Methanobacteriota</taxon>
        <taxon>environmental samples</taxon>
    </lineage>
</organism>
<keyword evidence="1" id="KW-0812">Transmembrane</keyword>
<feature type="transmembrane region" description="Helical" evidence="1">
    <location>
        <begin position="174"/>
        <end position="194"/>
    </location>
</feature>
<name>A0A075FRY6_9EURY</name>
<accession>A0A075FRY6</accession>
<sequence>MGVASLANGLNDRTREVGVCKTVAAIAGGYLLLCFIAPAMMPEGSVPELSGRANAMDYATEGSWGNHDHGEDSSVGHDQSAHGGTFAWTELNPVWAFVYGFGDLNCHQKHERSWEINGNQMPVCTRDIGIFLGLFAGALLFGWRGLNRWTIRDSFLSVFPDHALESIYLADRRMFAMLVVIGIGLGPMAVDGFTQMLTDYESNNPLRILTGIAAGAVMGWWFCSALCARTKYFGDDPSSVLLPADARLTLK</sequence>
<feature type="transmembrane region" description="Helical" evidence="1">
    <location>
        <begin position="128"/>
        <end position="146"/>
    </location>
</feature>
<keyword evidence="1" id="KW-0472">Membrane</keyword>
<dbReference type="AlphaFoldDB" id="A0A075FRY6"/>